<feature type="domain" description="PurM-like C-terminal" evidence="3">
    <location>
        <begin position="147"/>
        <end position="297"/>
    </location>
</feature>
<dbReference type="SUPFAM" id="SSF55326">
    <property type="entry name" value="PurM N-terminal domain-like"/>
    <property type="match status" value="1"/>
</dbReference>
<dbReference type="Proteomes" id="UP000663525">
    <property type="component" value="Chromosome"/>
</dbReference>
<dbReference type="Gene3D" id="3.90.650.10">
    <property type="entry name" value="PurM-like C-terminal domain"/>
    <property type="match status" value="1"/>
</dbReference>
<dbReference type="EMBL" id="CP064787">
    <property type="protein sequence ID" value="QSG06847.1"/>
    <property type="molecule type" value="Genomic_DNA"/>
</dbReference>
<dbReference type="AlphaFoldDB" id="A0A897N2A8"/>
<evidence type="ECO:0000313" key="4">
    <source>
        <dbReference type="EMBL" id="QSG06847.1"/>
    </source>
</evidence>
<comment type="similarity">
    <text evidence="1">Belongs to the HypE family.</text>
</comment>
<sequence>MVGKLDPEVLDAHVLSRTGAPDERVTLGPATGEDAAAIDLGTDSLVVSSDPVSLAAEAAGTLGVPVATNDVAATGAEPAWLTSTVFLPDDDPERLDALTAQLDRAARELDVAIVGGHAEVLDDLSRPLLSLTAMGRTDDPIATGGARAGDDLLLTGGAAIEGTAILATDFRDALDSVPAETLDRAAGFFEEISVLEAARALWPTATGLHDPTEGGVLAGVYEIAQAADATVELDRSAVPIRPATRAICDAMGVDPLRIFGSGALLATVDPDDSERALDALTDAGIEAGVVGTVQAGEPVVRIDGETIDSQPRDDCYPLWE</sequence>
<reference evidence="4" key="1">
    <citation type="submission" date="2020-11" db="EMBL/GenBank/DDBJ databases">
        <title>Carbohydrate-dependent, anaerobic sulfur respiration: A novel catabolism in halophilic archaea.</title>
        <authorList>
            <person name="Sorokin D.Y."/>
            <person name="Messina E."/>
            <person name="Smedile F."/>
            <person name="La Cono V."/>
            <person name="Hallsworth J.E."/>
            <person name="Yakimov M.M."/>
        </authorList>
    </citation>
    <scope>NUCLEOTIDE SEQUENCE</scope>
    <source>
        <strain evidence="4">HSR12-1</strain>
    </source>
</reference>
<gene>
    <name evidence="4" type="primary">hypE4</name>
    <name evidence="4" type="ORF">HSR121_2526</name>
</gene>
<evidence type="ECO:0000259" key="3">
    <source>
        <dbReference type="Pfam" id="PF02769"/>
    </source>
</evidence>
<proteinExistence type="inferred from homology"/>
<dbReference type="Pfam" id="PF02769">
    <property type="entry name" value="AIRS_C"/>
    <property type="match status" value="1"/>
</dbReference>
<dbReference type="InterPro" id="IPR011854">
    <property type="entry name" value="HypE"/>
</dbReference>
<dbReference type="Pfam" id="PF00586">
    <property type="entry name" value="AIRS"/>
    <property type="match status" value="1"/>
</dbReference>
<dbReference type="InterPro" id="IPR036921">
    <property type="entry name" value="PurM-like_N_sf"/>
</dbReference>
<evidence type="ECO:0000313" key="5">
    <source>
        <dbReference type="Proteomes" id="UP000663525"/>
    </source>
</evidence>
<dbReference type="GO" id="GO:0051604">
    <property type="term" value="P:protein maturation"/>
    <property type="evidence" value="ECO:0007669"/>
    <property type="project" value="TreeGrafter"/>
</dbReference>
<dbReference type="InterPro" id="IPR010918">
    <property type="entry name" value="PurM-like_C_dom"/>
</dbReference>
<dbReference type="CDD" id="cd06061">
    <property type="entry name" value="PurM-like1"/>
    <property type="match status" value="1"/>
</dbReference>
<dbReference type="GeneID" id="68856075"/>
<feature type="domain" description="PurM-like N-terminal" evidence="2">
    <location>
        <begin position="32"/>
        <end position="136"/>
    </location>
</feature>
<evidence type="ECO:0000259" key="2">
    <source>
        <dbReference type="Pfam" id="PF00586"/>
    </source>
</evidence>
<dbReference type="PANTHER" id="PTHR30303:SF4">
    <property type="entry name" value="HYDROGENASE EXPRESSION_FORMATION PROTEIN HYPE"/>
    <property type="match status" value="1"/>
</dbReference>
<dbReference type="InterPro" id="IPR036676">
    <property type="entry name" value="PurM-like_C_sf"/>
</dbReference>
<name>A0A897N2A8_9EURY</name>
<dbReference type="PIRSF" id="PIRSF005644">
    <property type="entry name" value="Hdrgns_mtr_HypE"/>
    <property type="match status" value="1"/>
</dbReference>
<dbReference type="RefSeq" id="WP_229113330.1">
    <property type="nucleotide sequence ID" value="NZ_CP064787.1"/>
</dbReference>
<dbReference type="InterPro" id="IPR016188">
    <property type="entry name" value="PurM-like_N"/>
</dbReference>
<evidence type="ECO:0000256" key="1">
    <source>
        <dbReference type="ARBA" id="ARBA00006243"/>
    </source>
</evidence>
<dbReference type="Gene3D" id="3.30.1330.10">
    <property type="entry name" value="PurM-like, N-terminal domain"/>
    <property type="match status" value="1"/>
</dbReference>
<accession>A0A897N2A8</accession>
<dbReference type="PANTHER" id="PTHR30303">
    <property type="entry name" value="HYDROGENASE ISOENZYMES FORMATION PROTEIN HYPE"/>
    <property type="match status" value="1"/>
</dbReference>
<protein>
    <submittedName>
        <fullName evidence="4">Hydrogenase maturation factor</fullName>
    </submittedName>
</protein>
<dbReference type="SUPFAM" id="SSF56042">
    <property type="entry name" value="PurM C-terminal domain-like"/>
    <property type="match status" value="1"/>
</dbReference>
<organism evidence="4 5">
    <name type="scientific">Halapricum desulfuricans</name>
    <dbReference type="NCBI Taxonomy" id="2841257"/>
    <lineage>
        <taxon>Archaea</taxon>
        <taxon>Methanobacteriati</taxon>
        <taxon>Methanobacteriota</taxon>
        <taxon>Stenosarchaea group</taxon>
        <taxon>Halobacteria</taxon>
        <taxon>Halobacteriales</taxon>
        <taxon>Haloarculaceae</taxon>
        <taxon>Halapricum</taxon>
    </lineage>
</organism>